<evidence type="ECO:0000313" key="12">
    <source>
        <dbReference type="EMBL" id="CCC48130.1"/>
    </source>
</evidence>
<feature type="compositionally biased region" description="Low complexity" evidence="11">
    <location>
        <begin position="33"/>
        <end position="51"/>
    </location>
</feature>
<dbReference type="InterPro" id="IPR013815">
    <property type="entry name" value="ATP_grasp_subdomain_1"/>
</dbReference>
<feature type="region of interest" description="Disordered" evidence="11">
    <location>
        <begin position="1"/>
        <end position="67"/>
    </location>
</feature>
<comment type="similarity">
    <text evidence="2">Belongs to the tubulin polyglutamylase family.</text>
</comment>
<keyword evidence="4 12" id="KW-0436">Ligase</keyword>
<evidence type="ECO:0000256" key="8">
    <source>
        <dbReference type="ARBA" id="ARBA00023069"/>
    </source>
</evidence>
<dbReference type="GO" id="GO:0070740">
    <property type="term" value="F:tubulin-glutamic acid ligase activity"/>
    <property type="evidence" value="ECO:0007669"/>
    <property type="project" value="TreeGrafter"/>
</dbReference>
<evidence type="ECO:0000256" key="4">
    <source>
        <dbReference type="ARBA" id="ARBA00022598"/>
    </source>
</evidence>
<dbReference type="Pfam" id="PF03133">
    <property type="entry name" value="TTL"/>
    <property type="match status" value="1"/>
</dbReference>
<feature type="non-terminal residue" evidence="12">
    <location>
        <position position="362"/>
    </location>
</feature>
<evidence type="ECO:0000256" key="7">
    <source>
        <dbReference type="ARBA" id="ARBA00022840"/>
    </source>
</evidence>
<evidence type="ECO:0000256" key="3">
    <source>
        <dbReference type="ARBA" id="ARBA00022490"/>
    </source>
</evidence>
<evidence type="ECO:0000256" key="6">
    <source>
        <dbReference type="ARBA" id="ARBA00022741"/>
    </source>
</evidence>
<dbReference type="InterPro" id="IPR004344">
    <property type="entry name" value="TTL/TTLL_fam"/>
</dbReference>
<evidence type="ECO:0000256" key="9">
    <source>
        <dbReference type="ARBA" id="ARBA00023212"/>
    </source>
</evidence>
<dbReference type="GO" id="GO:0000226">
    <property type="term" value="P:microtubule cytoskeleton organization"/>
    <property type="evidence" value="ECO:0007669"/>
    <property type="project" value="TreeGrafter"/>
</dbReference>
<keyword evidence="3" id="KW-0963">Cytoplasm</keyword>
<dbReference type="AlphaFoldDB" id="G0TW14"/>
<dbReference type="VEuPathDB" id="TriTrypDB:TvY486_0503310"/>
<name>G0TW14_TRYVY</name>
<evidence type="ECO:0000256" key="5">
    <source>
        <dbReference type="ARBA" id="ARBA00022701"/>
    </source>
</evidence>
<dbReference type="GO" id="GO:0005874">
    <property type="term" value="C:microtubule"/>
    <property type="evidence" value="ECO:0007669"/>
    <property type="project" value="UniProtKB-KW"/>
</dbReference>
<gene>
    <name evidence="12" type="ORF">TVY486_0503310</name>
</gene>
<dbReference type="Gene3D" id="3.30.1490.20">
    <property type="entry name" value="ATP-grasp fold, A domain"/>
    <property type="match status" value="1"/>
</dbReference>
<protein>
    <submittedName>
        <fullName evidence="12">Putative tubulin tyrosine ligase</fullName>
    </submittedName>
</protein>
<comment type="subcellular location">
    <subcellularLocation>
        <location evidence="1">Cytoplasm</location>
        <location evidence="1">Cytoskeleton</location>
        <location evidence="1">Cilium basal body</location>
    </subcellularLocation>
</comment>
<dbReference type="EMBL" id="HE573021">
    <property type="protein sequence ID" value="CCC48130.1"/>
    <property type="molecule type" value="Genomic_DNA"/>
</dbReference>
<dbReference type="PANTHER" id="PTHR12241">
    <property type="entry name" value="TUBULIN POLYGLUTAMYLASE"/>
    <property type="match status" value="1"/>
</dbReference>
<evidence type="ECO:0000256" key="1">
    <source>
        <dbReference type="ARBA" id="ARBA00004120"/>
    </source>
</evidence>
<dbReference type="PANTHER" id="PTHR12241:SF31">
    <property type="entry name" value="POLYGLUTAMYLASE COMPLEX SUBUNIT TTLL1"/>
    <property type="match status" value="1"/>
</dbReference>
<keyword evidence="8" id="KW-0969">Cilium</keyword>
<dbReference type="GO" id="GO:0005524">
    <property type="term" value="F:ATP binding"/>
    <property type="evidence" value="ECO:0007669"/>
    <property type="project" value="UniProtKB-KW"/>
</dbReference>
<keyword evidence="6" id="KW-0547">Nucleotide-binding</keyword>
<keyword evidence="5" id="KW-0493">Microtubule</keyword>
<sequence length="362" mass="40547">MPLRNAGEVSSSTRSRKNEPRGIPSGTLTQAMTSTLAPTTGSTLTGTSPAPLMSGRPSSHNAPGASLRLGQTAGSFCSTMSPMSQSGGSFGTLLMTDGRINPLVASNGNSGAYRGSAGVSCFQQRKPYMHLITEIFKRTRHDGPALRYRTDLDKHVIHFALRRFPRCVEVVDDDDITAGDWHFFWMSVGRVRSLFSSSDYRLTDQQIINHFPNHYELTRKDLMYKNIKKYIRDPNNAMLRMPYTPLAGAELEDEGQSYLRFANCVPVTYNIPNDIPMFEEEYRRQPGCTWIVKPTSRSQGRGIFLINKIAQLKKWLKERKGMDELEGTPMNSFVVSKYILDPFLIGGKKFDLRGSSRVDLQA</sequence>
<evidence type="ECO:0000256" key="2">
    <source>
        <dbReference type="ARBA" id="ARBA00006118"/>
    </source>
</evidence>
<dbReference type="SUPFAM" id="SSF56059">
    <property type="entry name" value="Glutathione synthetase ATP-binding domain-like"/>
    <property type="match status" value="1"/>
</dbReference>
<organism evidence="12">
    <name type="scientific">Trypanosoma vivax (strain Y486)</name>
    <dbReference type="NCBI Taxonomy" id="1055687"/>
    <lineage>
        <taxon>Eukaryota</taxon>
        <taxon>Discoba</taxon>
        <taxon>Euglenozoa</taxon>
        <taxon>Kinetoplastea</taxon>
        <taxon>Metakinetoplastina</taxon>
        <taxon>Trypanosomatida</taxon>
        <taxon>Trypanosomatidae</taxon>
        <taxon>Trypanosoma</taxon>
        <taxon>Duttonella</taxon>
    </lineage>
</organism>
<dbReference type="GO" id="GO:0015631">
    <property type="term" value="F:tubulin binding"/>
    <property type="evidence" value="ECO:0007669"/>
    <property type="project" value="TreeGrafter"/>
</dbReference>
<keyword evidence="10" id="KW-0966">Cell projection</keyword>
<keyword evidence="9" id="KW-0206">Cytoskeleton</keyword>
<evidence type="ECO:0000256" key="11">
    <source>
        <dbReference type="SAM" id="MobiDB-lite"/>
    </source>
</evidence>
<accession>G0TW14</accession>
<reference evidence="12" key="1">
    <citation type="journal article" date="2012" name="Proc. Natl. Acad. Sci. U.S.A.">
        <title>Antigenic diversity is generated by distinct evolutionary mechanisms in African trypanosome species.</title>
        <authorList>
            <person name="Jackson A.P."/>
            <person name="Berry A."/>
            <person name="Aslett M."/>
            <person name="Allison H.C."/>
            <person name="Burton P."/>
            <person name="Vavrova-Anderson J."/>
            <person name="Brown R."/>
            <person name="Browne H."/>
            <person name="Corton N."/>
            <person name="Hauser H."/>
            <person name="Gamble J."/>
            <person name="Gilderthorp R."/>
            <person name="Marcello L."/>
            <person name="McQuillan J."/>
            <person name="Otto T.D."/>
            <person name="Quail M.A."/>
            <person name="Sanders M.J."/>
            <person name="van Tonder A."/>
            <person name="Ginger M.L."/>
            <person name="Field M.C."/>
            <person name="Barry J.D."/>
            <person name="Hertz-Fowler C."/>
            <person name="Berriman M."/>
        </authorList>
    </citation>
    <scope>NUCLEOTIDE SEQUENCE</scope>
    <source>
        <strain evidence="12">Y486</strain>
    </source>
</reference>
<dbReference type="PROSITE" id="PS51221">
    <property type="entry name" value="TTL"/>
    <property type="match status" value="1"/>
</dbReference>
<evidence type="ECO:0000256" key="10">
    <source>
        <dbReference type="ARBA" id="ARBA00023273"/>
    </source>
</evidence>
<proteinExistence type="inferred from homology"/>
<dbReference type="GO" id="GO:0036064">
    <property type="term" value="C:ciliary basal body"/>
    <property type="evidence" value="ECO:0007669"/>
    <property type="project" value="TreeGrafter"/>
</dbReference>
<keyword evidence="7" id="KW-0067">ATP-binding</keyword>